<feature type="transmembrane region" description="Helical" evidence="7">
    <location>
        <begin position="7"/>
        <end position="26"/>
    </location>
</feature>
<dbReference type="Pfam" id="PF03601">
    <property type="entry name" value="Cons_hypoth698"/>
    <property type="match status" value="1"/>
</dbReference>
<feature type="transmembrane region" description="Helical" evidence="7">
    <location>
        <begin position="150"/>
        <end position="175"/>
    </location>
</feature>
<dbReference type="RefSeq" id="WP_188387891.1">
    <property type="nucleotide sequence ID" value="NZ_BMFK01000001.1"/>
</dbReference>
<feature type="transmembrane region" description="Helical" evidence="7">
    <location>
        <begin position="87"/>
        <end position="109"/>
    </location>
</feature>
<comment type="caution">
    <text evidence="8">The sequence shown here is derived from an EMBL/GenBank/DDBJ whole genome shotgun (WGS) entry which is preliminary data.</text>
</comment>
<evidence type="ECO:0000256" key="2">
    <source>
        <dbReference type="ARBA" id="ARBA00007977"/>
    </source>
</evidence>
<dbReference type="AlphaFoldDB" id="A0A917ASJ3"/>
<feature type="transmembrane region" description="Helical" evidence="7">
    <location>
        <begin position="62"/>
        <end position="81"/>
    </location>
</feature>
<sequence length="331" mass="35079">MNKQQITNILPGLAICICIALLSTFLGTYIQSIGSATIAILLGIIAGNTCCKNERFTAGTKFAEGTLLSCSIVLLGTTIHIQALFLLGVYGVGFILMQLLLTIVSAIWIGKKLGFSENFQLLMASGNGVCGSSAIASTAPVIGANDTEKGISITIVNLLGTVLMLLLPLVATVLYNGETNQSAALLGGILQSVGQVVASGSLMDESIKELALLFKVIRILFLVVVVLSFSYWKQRSGSHEQAVKQKKTNIPWYIIGFFLMCTLFSLGVLSPTLSHISKSISGAFELIALAGIGMHIKIDQLIAYGMKASLYGLCIGLIQIGSAILLIYVLL</sequence>
<dbReference type="GO" id="GO:0005886">
    <property type="term" value="C:plasma membrane"/>
    <property type="evidence" value="ECO:0007669"/>
    <property type="project" value="UniProtKB-SubCell"/>
</dbReference>
<keyword evidence="5 7" id="KW-1133">Transmembrane helix</keyword>
<dbReference type="Proteomes" id="UP000605259">
    <property type="component" value="Unassembled WGS sequence"/>
</dbReference>
<evidence type="ECO:0000256" key="5">
    <source>
        <dbReference type="ARBA" id="ARBA00022989"/>
    </source>
</evidence>
<feature type="transmembrane region" description="Helical" evidence="7">
    <location>
        <begin position="32"/>
        <end position="50"/>
    </location>
</feature>
<reference evidence="8" key="2">
    <citation type="submission" date="2020-09" db="EMBL/GenBank/DDBJ databases">
        <authorList>
            <person name="Sun Q."/>
            <person name="Zhou Y."/>
        </authorList>
    </citation>
    <scope>NUCLEOTIDE SEQUENCE</scope>
    <source>
        <strain evidence="8">CGMCC 1.12698</strain>
    </source>
</reference>
<accession>A0A917ASJ3</accession>
<keyword evidence="9" id="KW-1185">Reference proteome</keyword>
<protein>
    <submittedName>
        <fullName evidence="8">Membrane protein</fullName>
    </submittedName>
</protein>
<keyword evidence="6 7" id="KW-0472">Membrane</keyword>
<feature type="transmembrane region" description="Helical" evidence="7">
    <location>
        <begin position="212"/>
        <end position="232"/>
    </location>
</feature>
<dbReference type="InterPro" id="IPR018383">
    <property type="entry name" value="UPF0324_pro"/>
</dbReference>
<keyword evidence="4 7" id="KW-0812">Transmembrane</keyword>
<evidence type="ECO:0000256" key="3">
    <source>
        <dbReference type="ARBA" id="ARBA00022475"/>
    </source>
</evidence>
<evidence type="ECO:0000256" key="6">
    <source>
        <dbReference type="ARBA" id="ARBA00023136"/>
    </source>
</evidence>
<dbReference type="PANTHER" id="PTHR30106">
    <property type="entry name" value="INNER MEMBRANE PROTEIN YEIH-RELATED"/>
    <property type="match status" value="1"/>
</dbReference>
<evidence type="ECO:0000256" key="7">
    <source>
        <dbReference type="SAM" id="Phobius"/>
    </source>
</evidence>
<dbReference type="PANTHER" id="PTHR30106:SF2">
    <property type="entry name" value="UPF0324 INNER MEMBRANE PROTEIN YEIH"/>
    <property type="match status" value="1"/>
</dbReference>
<evidence type="ECO:0000313" key="8">
    <source>
        <dbReference type="EMBL" id="GGE67035.1"/>
    </source>
</evidence>
<keyword evidence="3" id="KW-1003">Cell membrane</keyword>
<feature type="transmembrane region" description="Helical" evidence="7">
    <location>
        <begin position="310"/>
        <end position="330"/>
    </location>
</feature>
<proteinExistence type="inferred from homology"/>
<evidence type="ECO:0000256" key="4">
    <source>
        <dbReference type="ARBA" id="ARBA00022692"/>
    </source>
</evidence>
<evidence type="ECO:0000256" key="1">
    <source>
        <dbReference type="ARBA" id="ARBA00004651"/>
    </source>
</evidence>
<comment type="subcellular location">
    <subcellularLocation>
        <location evidence="1">Cell membrane</location>
        <topology evidence="1">Multi-pass membrane protein</topology>
    </subcellularLocation>
</comment>
<reference evidence="8" key="1">
    <citation type="journal article" date="2014" name="Int. J. Syst. Evol. Microbiol.">
        <title>Complete genome sequence of Corynebacterium casei LMG S-19264T (=DSM 44701T), isolated from a smear-ripened cheese.</title>
        <authorList>
            <consortium name="US DOE Joint Genome Institute (JGI-PGF)"/>
            <person name="Walter F."/>
            <person name="Albersmeier A."/>
            <person name="Kalinowski J."/>
            <person name="Ruckert C."/>
        </authorList>
    </citation>
    <scope>NUCLEOTIDE SEQUENCE</scope>
    <source>
        <strain evidence="8">CGMCC 1.12698</strain>
    </source>
</reference>
<feature type="transmembrane region" description="Helical" evidence="7">
    <location>
        <begin position="279"/>
        <end position="298"/>
    </location>
</feature>
<comment type="similarity">
    <text evidence="2">Belongs to the UPF0324 family.</text>
</comment>
<organism evidence="8 9">
    <name type="scientific">Priestia taiwanensis</name>
    <dbReference type="NCBI Taxonomy" id="1347902"/>
    <lineage>
        <taxon>Bacteria</taxon>
        <taxon>Bacillati</taxon>
        <taxon>Bacillota</taxon>
        <taxon>Bacilli</taxon>
        <taxon>Bacillales</taxon>
        <taxon>Bacillaceae</taxon>
        <taxon>Priestia</taxon>
    </lineage>
</organism>
<gene>
    <name evidence="8" type="ORF">GCM10007140_16510</name>
</gene>
<dbReference type="EMBL" id="BMFK01000001">
    <property type="protein sequence ID" value="GGE67035.1"/>
    <property type="molecule type" value="Genomic_DNA"/>
</dbReference>
<name>A0A917ASJ3_9BACI</name>
<evidence type="ECO:0000313" key="9">
    <source>
        <dbReference type="Proteomes" id="UP000605259"/>
    </source>
</evidence>
<feature type="transmembrane region" description="Helical" evidence="7">
    <location>
        <begin position="252"/>
        <end position="273"/>
    </location>
</feature>